<evidence type="ECO:0000313" key="1">
    <source>
        <dbReference type="EMBL" id="KXZ45108.1"/>
    </source>
</evidence>
<comment type="caution">
    <text evidence="1">The sequence shown here is derived from an EMBL/GenBank/DDBJ whole genome shotgun (WGS) entry which is preliminary data.</text>
</comment>
<dbReference type="OrthoDB" id="529640at2759"/>
<gene>
    <name evidence="1" type="ORF">GPECTOR_58g557</name>
</gene>
<organism evidence="1 2">
    <name type="scientific">Gonium pectorale</name>
    <name type="common">Green alga</name>
    <dbReference type="NCBI Taxonomy" id="33097"/>
    <lineage>
        <taxon>Eukaryota</taxon>
        <taxon>Viridiplantae</taxon>
        <taxon>Chlorophyta</taxon>
        <taxon>core chlorophytes</taxon>
        <taxon>Chlorophyceae</taxon>
        <taxon>CS clade</taxon>
        <taxon>Chlamydomonadales</taxon>
        <taxon>Volvocaceae</taxon>
        <taxon>Gonium</taxon>
    </lineage>
</organism>
<keyword evidence="2" id="KW-1185">Reference proteome</keyword>
<sequence length="391" mass="43907">MLAGSAPSAADYLQGLFENYDAARAALTGSGGFAKKSKVAVVYMCFERQKIILAALAALFKSEGLRDFDVFISQDGGSNYRVELPDEASNFNLLYIRHPANLCPGQHHYFVKSFVFDIMRYEALIVVEEDNIVHPDAIQMLYGMLRLTANDPQIGLVAVTDMDNSLLIDESKHSNGVMRAEIHQGHLWVFGMHATRYQVVRQDLRDYFNVILGKNYIMKDQPPLRDEIAALHRIKGFAENTELSQDAFFVNSLEKAGYSRRMTTMVRLFEPVGWSGLHFQSDPAVFYGVYGRGMYEGRVTEPPVEVGATKESQESLKEDCLVRLNRLYRQYLGRSADEGAAKAAVWRLLNSKLNAVELMRNVLNSAEHQRRMKSFATRGGGRVGQRSASAP</sequence>
<dbReference type="AlphaFoldDB" id="A0A150G5L2"/>
<dbReference type="Gene3D" id="3.90.550.10">
    <property type="entry name" value="Spore Coat Polysaccharide Biosynthesis Protein SpsA, Chain A"/>
    <property type="match status" value="1"/>
</dbReference>
<reference evidence="2" key="1">
    <citation type="journal article" date="2016" name="Nat. Commun.">
        <title>The Gonium pectorale genome demonstrates co-option of cell cycle regulation during the evolution of multicellularity.</title>
        <authorList>
            <person name="Hanschen E.R."/>
            <person name="Marriage T.N."/>
            <person name="Ferris P.J."/>
            <person name="Hamaji T."/>
            <person name="Toyoda A."/>
            <person name="Fujiyama A."/>
            <person name="Neme R."/>
            <person name="Noguchi H."/>
            <person name="Minakuchi Y."/>
            <person name="Suzuki M."/>
            <person name="Kawai-Toyooka H."/>
            <person name="Smith D.R."/>
            <person name="Sparks H."/>
            <person name="Anderson J."/>
            <person name="Bakaric R."/>
            <person name="Luria V."/>
            <person name="Karger A."/>
            <person name="Kirschner M.W."/>
            <person name="Durand P.M."/>
            <person name="Michod R.E."/>
            <person name="Nozaki H."/>
            <person name="Olson B.J."/>
        </authorList>
    </citation>
    <scope>NUCLEOTIDE SEQUENCE [LARGE SCALE GENOMIC DNA]</scope>
    <source>
        <strain evidence="2">NIES-2863</strain>
    </source>
</reference>
<evidence type="ECO:0000313" key="2">
    <source>
        <dbReference type="Proteomes" id="UP000075714"/>
    </source>
</evidence>
<dbReference type="SUPFAM" id="SSF53448">
    <property type="entry name" value="Nucleotide-diphospho-sugar transferases"/>
    <property type="match status" value="1"/>
</dbReference>
<accession>A0A150G5L2</accession>
<dbReference type="EMBL" id="LSYV01000059">
    <property type="protein sequence ID" value="KXZ45108.1"/>
    <property type="molecule type" value="Genomic_DNA"/>
</dbReference>
<name>A0A150G5L2_GONPE</name>
<proteinExistence type="predicted"/>
<dbReference type="InterPro" id="IPR029044">
    <property type="entry name" value="Nucleotide-diphossugar_trans"/>
</dbReference>
<dbReference type="Proteomes" id="UP000075714">
    <property type="component" value="Unassembled WGS sequence"/>
</dbReference>
<protein>
    <submittedName>
        <fullName evidence="1">Uncharacterized protein</fullName>
    </submittedName>
</protein>